<accession>A0A915LYE8</accession>
<dbReference type="WBParaSite" id="scaffold19788_cov175.g19324">
    <property type="protein sequence ID" value="scaffold19788_cov175.g19324"/>
    <property type="gene ID" value="scaffold19788_cov175.g19324"/>
</dbReference>
<evidence type="ECO:0000256" key="1">
    <source>
        <dbReference type="SAM" id="MobiDB-lite"/>
    </source>
</evidence>
<evidence type="ECO:0000313" key="3">
    <source>
        <dbReference type="WBParaSite" id="scaffold19788_cov175.g19324"/>
    </source>
</evidence>
<feature type="region of interest" description="Disordered" evidence="1">
    <location>
        <begin position="75"/>
        <end position="96"/>
    </location>
</feature>
<protein>
    <submittedName>
        <fullName evidence="3">Uncharacterized protein</fullName>
    </submittedName>
</protein>
<sequence>MNFHHLTSDVFETSLQTAREASQEILDDEMGFNDDNPAGAHQVRTAIRLASNFAAMADHIEMLQIQAEVEGDMNAQLGGLDDDPAVQGDMNAQLGS</sequence>
<dbReference type="Proteomes" id="UP000887561">
    <property type="component" value="Unplaced"/>
</dbReference>
<dbReference type="AlphaFoldDB" id="A0A915LYE8"/>
<keyword evidence="2" id="KW-1185">Reference proteome</keyword>
<name>A0A915LYE8_MELJA</name>
<proteinExistence type="predicted"/>
<organism evidence="2 3">
    <name type="scientific">Meloidogyne javanica</name>
    <name type="common">Root-knot nematode worm</name>
    <dbReference type="NCBI Taxonomy" id="6303"/>
    <lineage>
        <taxon>Eukaryota</taxon>
        <taxon>Metazoa</taxon>
        <taxon>Ecdysozoa</taxon>
        <taxon>Nematoda</taxon>
        <taxon>Chromadorea</taxon>
        <taxon>Rhabditida</taxon>
        <taxon>Tylenchina</taxon>
        <taxon>Tylenchomorpha</taxon>
        <taxon>Tylenchoidea</taxon>
        <taxon>Meloidogynidae</taxon>
        <taxon>Meloidogyninae</taxon>
        <taxon>Meloidogyne</taxon>
        <taxon>Meloidogyne incognita group</taxon>
    </lineage>
</organism>
<evidence type="ECO:0000313" key="2">
    <source>
        <dbReference type="Proteomes" id="UP000887561"/>
    </source>
</evidence>
<reference evidence="3" key="1">
    <citation type="submission" date="2022-11" db="UniProtKB">
        <authorList>
            <consortium name="WormBaseParasite"/>
        </authorList>
    </citation>
    <scope>IDENTIFICATION</scope>
</reference>